<dbReference type="CDD" id="cd00180">
    <property type="entry name" value="PKc"/>
    <property type="match status" value="1"/>
</dbReference>
<gene>
    <name evidence="2" type="ORF">B0I35DRAFT_420657</name>
</gene>
<accession>A0A8K0WYM8</accession>
<evidence type="ECO:0000313" key="3">
    <source>
        <dbReference type="Proteomes" id="UP000813444"/>
    </source>
</evidence>
<keyword evidence="3" id="KW-1185">Reference proteome</keyword>
<evidence type="ECO:0000313" key="2">
    <source>
        <dbReference type="EMBL" id="KAH7329684.1"/>
    </source>
</evidence>
<dbReference type="AlphaFoldDB" id="A0A8K0WYM8"/>
<dbReference type="PANTHER" id="PTHR46082:SF6">
    <property type="entry name" value="AAA+ ATPASE DOMAIN-CONTAINING PROTEIN-RELATED"/>
    <property type="match status" value="1"/>
</dbReference>
<dbReference type="PANTHER" id="PTHR46082">
    <property type="entry name" value="ATP/GTP-BINDING PROTEIN-RELATED"/>
    <property type="match status" value="1"/>
</dbReference>
<dbReference type="Gene3D" id="1.25.40.10">
    <property type="entry name" value="Tetratricopeptide repeat domain"/>
    <property type="match status" value="3"/>
</dbReference>
<evidence type="ECO:0000259" key="1">
    <source>
        <dbReference type="PROSITE" id="PS50011"/>
    </source>
</evidence>
<proteinExistence type="predicted"/>
<dbReference type="InterPro" id="IPR053137">
    <property type="entry name" value="NLR-like"/>
</dbReference>
<reference evidence="2" key="1">
    <citation type="journal article" date="2021" name="Nat. Commun.">
        <title>Genetic determinants of endophytism in the Arabidopsis root mycobiome.</title>
        <authorList>
            <person name="Mesny F."/>
            <person name="Miyauchi S."/>
            <person name="Thiergart T."/>
            <person name="Pickel B."/>
            <person name="Atanasova L."/>
            <person name="Karlsson M."/>
            <person name="Huettel B."/>
            <person name="Barry K.W."/>
            <person name="Haridas S."/>
            <person name="Chen C."/>
            <person name="Bauer D."/>
            <person name="Andreopoulos W."/>
            <person name="Pangilinan J."/>
            <person name="LaButti K."/>
            <person name="Riley R."/>
            <person name="Lipzen A."/>
            <person name="Clum A."/>
            <person name="Drula E."/>
            <person name="Henrissat B."/>
            <person name="Kohler A."/>
            <person name="Grigoriev I.V."/>
            <person name="Martin F.M."/>
            <person name="Hacquard S."/>
        </authorList>
    </citation>
    <scope>NUCLEOTIDE SEQUENCE</scope>
    <source>
        <strain evidence="2">MPI-CAGE-CH-0235</strain>
    </source>
</reference>
<dbReference type="InterPro" id="IPR011009">
    <property type="entry name" value="Kinase-like_dom_sf"/>
</dbReference>
<dbReference type="Gene3D" id="1.10.510.10">
    <property type="entry name" value="Transferase(Phosphotransferase) domain 1"/>
    <property type="match status" value="1"/>
</dbReference>
<dbReference type="GO" id="GO:0004672">
    <property type="term" value="F:protein kinase activity"/>
    <property type="evidence" value="ECO:0007669"/>
    <property type="project" value="InterPro"/>
</dbReference>
<name>A0A8K0WYM8_9HYPO</name>
<dbReference type="SUPFAM" id="SSF48452">
    <property type="entry name" value="TPR-like"/>
    <property type="match status" value="2"/>
</dbReference>
<comment type="caution">
    <text evidence="2">The sequence shown here is derived from an EMBL/GenBank/DDBJ whole genome shotgun (WGS) entry which is preliminary data.</text>
</comment>
<dbReference type="Proteomes" id="UP000813444">
    <property type="component" value="Unassembled WGS sequence"/>
</dbReference>
<dbReference type="PROSITE" id="PS50011">
    <property type="entry name" value="PROTEIN_KINASE_DOM"/>
    <property type="match status" value="1"/>
</dbReference>
<dbReference type="EMBL" id="JAGPNK010000001">
    <property type="protein sequence ID" value="KAH7329684.1"/>
    <property type="molecule type" value="Genomic_DNA"/>
</dbReference>
<dbReference type="InterPro" id="IPR000719">
    <property type="entry name" value="Prot_kinase_dom"/>
</dbReference>
<dbReference type="InterPro" id="IPR011990">
    <property type="entry name" value="TPR-like_helical_dom_sf"/>
</dbReference>
<sequence length="825" mass="93274">MEDPGSELLDLPTLVRDSRLHARFWSDGGQQYTANFPLNDVESSDEQVWLHVKQLGRGSALEQRVSAKELRVVKCICANAASDEAYSRKLEAYAKFSQEKYSELFVSIMGWFCSPGQIYLAMEYCELGDLQHYLSTCASGLPQDQAREIMSQLLRGLVTLHTEQFFHGSLKPSNILIKSHQPWKIKLINFGVKQDAYTPTGGSRFHAPETFLGRENDPFAADMWCLGETLFEILCGRPTFAAFTELTEYIYGDSGSVESGLEASGVSYVAISLISSLLAGEPSRRPTAQDAANHTWNTLEPAASEKQAASLSMSLLSEWSWSQDASSTLSLIVEDARASFPQHHSSIRSRPSLDESLEELNYDSTTKLAKVAVRKPAIVESSRPRRNQASWISQIPALETEDQKRPESTDISLKTEPTRLKGRLWHTARRSLDKSTLKNRVHELWVERETERLYRYIIQWRKENLDKKEEANLLNSMSDLVKILKEDRASFAVQFLRETITIREMVASRDRVMVHATDHLATIFMEQSKWDIAAEILEHSLEAKKSMLHKGNNLAWGATQLMHALCNATILIKPESSCRLLVELGESLLQTISQASSKEHGFYTSKEGYHEAEKIFRAALALSKAAFGTKHKTLPDIMERIALCLSVQSQINEAEKVYLLTLRLRDEMLGRSHPRTLRTMEALATMLKSHNKLAAADAFFRYLIELRRGTLGPEHPQTLASMHDRGETLFLQKRFTEAEAVHRETLAARREALGYEHEDTVKTLHHLGADLLSQMRYAEAEEIFKEAGELRVRILGEEHPETLQSLNCTIVARNKKGGKGKYFKS</sequence>
<dbReference type="Pfam" id="PF00069">
    <property type="entry name" value="Pkinase"/>
    <property type="match status" value="1"/>
</dbReference>
<organism evidence="2 3">
    <name type="scientific">Stachybotrys elegans</name>
    <dbReference type="NCBI Taxonomy" id="80388"/>
    <lineage>
        <taxon>Eukaryota</taxon>
        <taxon>Fungi</taxon>
        <taxon>Dikarya</taxon>
        <taxon>Ascomycota</taxon>
        <taxon>Pezizomycotina</taxon>
        <taxon>Sordariomycetes</taxon>
        <taxon>Hypocreomycetidae</taxon>
        <taxon>Hypocreales</taxon>
        <taxon>Stachybotryaceae</taxon>
        <taxon>Stachybotrys</taxon>
    </lineage>
</organism>
<dbReference type="GO" id="GO:0005524">
    <property type="term" value="F:ATP binding"/>
    <property type="evidence" value="ECO:0007669"/>
    <property type="project" value="InterPro"/>
</dbReference>
<dbReference type="Pfam" id="PF13374">
    <property type="entry name" value="TPR_10"/>
    <property type="match status" value="3"/>
</dbReference>
<protein>
    <recommendedName>
        <fullName evidence="1">Protein kinase domain-containing protein</fullName>
    </recommendedName>
</protein>
<dbReference type="OrthoDB" id="10252171at2759"/>
<dbReference type="SUPFAM" id="SSF56112">
    <property type="entry name" value="Protein kinase-like (PK-like)"/>
    <property type="match status" value="1"/>
</dbReference>
<feature type="domain" description="Protein kinase" evidence="1">
    <location>
        <begin position="49"/>
        <end position="297"/>
    </location>
</feature>